<feature type="compositionally biased region" description="Basic and acidic residues" evidence="1">
    <location>
        <begin position="9"/>
        <end position="28"/>
    </location>
</feature>
<sequence length="301" mass="31923">MTQEAPEATGKDKETAPEKQGADKEHLSDGQGLDGAPNAPAASNEPPKKADPPKDEDGDKGTGKDTGKDAGENDKDTGGDTPSDDRSTDNDAPVEVKEYIELDDPAGQAAINLLKEKGVTPTEANAMFAKALESGDISDVDVAALEAKVGKDAATLVMTGVTTYSNNQRVQNEATVKAVYEVMGGEQNWNTVRTWAQGKERSDPAFKHRLDQVREMLDKGGIYAESAGRELLRMYSADSSTKGLGTSQDLTTGDALSASEGQALTRADYIDELKKAHDRGASRAEINALDKRRLAGKKAGI</sequence>
<proteinExistence type="predicted"/>
<dbReference type="AlphaFoldDB" id="A0A7S8C7X9"/>
<evidence type="ECO:0008006" key="4">
    <source>
        <dbReference type="Google" id="ProtNLM"/>
    </source>
</evidence>
<dbReference type="EMBL" id="CP058214">
    <property type="protein sequence ID" value="QPC44936.1"/>
    <property type="molecule type" value="Genomic_DNA"/>
</dbReference>
<name>A0A7S8C7X9_9HYPH</name>
<keyword evidence="3" id="KW-1185">Reference proteome</keyword>
<organism evidence="2 3">
    <name type="scientific">Kaustia mangrovi</name>
    <dbReference type="NCBI Taxonomy" id="2593653"/>
    <lineage>
        <taxon>Bacteria</taxon>
        <taxon>Pseudomonadati</taxon>
        <taxon>Pseudomonadota</taxon>
        <taxon>Alphaproteobacteria</taxon>
        <taxon>Hyphomicrobiales</taxon>
        <taxon>Parvibaculaceae</taxon>
        <taxon>Kaustia</taxon>
    </lineage>
</organism>
<feature type="compositionally biased region" description="Basic and acidic residues" evidence="1">
    <location>
        <begin position="46"/>
        <end position="92"/>
    </location>
</feature>
<dbReference type="KEGG" id="kmn:HW532_20885"/>
<dbReference type="RefSeq" id="WP_213162309.1">
    <property type="nucleotide sequence ID" value="NZ_CP058214.1"/>
</dbReference>
<feature type="compositionally biased region" description="Low complexity" evidence="1">
    <location>
        <begin position="36"/>
        <end position="45"/>
    </location>
</feature>
<evidence type="ECO:0000313" key="3">
    <source>
        <dbReference type="Proteomes" id="UP000593594"/>
    </source>
</evidence>
<evidence type="ECO:0000313" key="2">
    <source>
        <dbReference type="EMBL" id="QPC44936.1"/>
    </source>
</evidence>
<reference evidence="2 3" key="1">
    <citation type="submission" date="2020-06" db="EMBL/GenBank/DDBJ databases">
        <title>Genome sequence of 2 isolates from Red Sea Mangroves.</title>
        <authorList>
            <person name="Sefrji F."/>
            <person name="Michoud G."/>
            <person name="Merlino G."/>
            <person name="Daffonchio D."/>
        </authorList>
    </citation>
    <scope>NUCLEOTIDE SEQUENCE [LARGE SCALE GENOMIC DNA]</scope>
    <source>
        <strain evidence="2 3">R1DC25</strain>
    </source>
</reference>
<dbReference type="Proteomes" id="UP000593594">
    <property type="component" value="Chromosome"/>
</dbReference>
<feature type="region of interest" description="Disordered" evidence="1">
    <location>
        <begin position="1"/>
        <end position="92"/>
    </location>
</feature>
<evidence type="ECO:0000256" key="1">
    <source>
        <dbReference type="SAM" id="MobiDB-lite"/>
    </source>
</evidence>
<gene>
    <name evidence="2" type="ORF">HW532_20885</name>
</gene>
<protein>
    <recommendedName>
        <fullName evidence="4">Scaffolding protein</fullName>
    </recommendedName>
</protein>
<accession>A0A7S8C7X9</accession>